<evidence type="ECO:0000256" key="2">
    <source>
        <dbReference type="ARBA" id="ARBA00022963"/>
    </source>
</evidence>
<dbReference type="PROSITE" id="PS51635">
    <property type="entry name" value="PNPLA"/>
    <property type="match status" value="1"/>
</dbReference>
<dbReference type="Pfam" id="PF01734">
    <property type="entry name" value="Patatin"/>
    <property type="match status" value="1"/>
</dbReference>
<dbReference type="AlphaFoldDB" id="A0A1F5CBL3"/>
<dbReference type="InterPro" id="IPR016035">
    <property type="entry name" value="Acyl_Trfase/lysoPLipase"/>
</dbReference>
<keyword evidence="3 4" id="KW-0443">Lipid metabolism</keyword>
<feature type="domain" description="PNPLA" evidence="5">
    <location>
        <begin position="12"/>
        <end position="174"/>
    </location>
</feature>
<protein>
    <recommendedName>
        <fullName evidence="5">PNPLA domain-containing protein</fullName>
    </recommendedName>
</protein>
<name>A0A1F5CBL3_9BACT</name>
<sequence length="290" mass="31797">MTQTLKHKKVGLALGGGGAKGLVHIGIIKALENAGISIDYIAGTSMGALVGGVYAATKDITTLESMVSEIKRDDVFPLLELLKRKDGSFFRGQTLTERLRKQLGDIKVQDCLIPFTAIATDEGSGEETRINKGDLVDAIRASIALPIIFAPVEFEGKMLVDGGLSNPVPANVVKEIGADYIIAVDVSSRQLIPNDSVKEIKDFYSILDRTISVIEYQLAKKNLLKNSDIVLRPPVFSYDWLNFSKAPELIKIGEEEVELSLRKIRQGTGYKKPDQTFAEKFIDFILNKPS</sequence>
<reference evidence="6 7" key="1">
    <citation type="journal article" date="2016" name="Nat. Commun.">
        <title>Thousands of microbial genomes shed light on interconnected biogeochemical processes in an aquifer system.</title>
        <authorList>
            <person name="Anantharaman K."/>
            <person name="Brown C.T."/>
            <person name="Hug L.A."/>
            <person name="Sharon I."/>
            <person name="Castelle C.J."/>
            <person name="Probst A.J."/>
            <person name="Thomas B.C."/>
            <person name="Singh A."/>
            <person name="Wilkins M.J."/>
            <person name="Karaoz U."/>
            <person name="Brodie E.L."/>
            <person name="Williams K.H."/>
            <person name="Hubbard S.S."/>
            <person name="Banfield J.F."/>
        </authorList>
    </citation>
    <scope>NUCLEOTIDE SEQUENCE [LARGE SCALE GENOMIC DNA]</scope>
</reference>
<feature type="short sequence motif" description="GXGXXG" evidence="4">
    <location>
        <begin position="16"/>
        <end position="21"/>
    </location>
</feature>
<dbReference type="Gene3D" id="3.40.1090.10">
    <property type="entry name" value="Cytosolic phospholipase A2 catalytic domain"/>
    <property type="match status" value="1"/>
</dbReference>
<dbReference type="GO" id="GO:0016042">
    <property type="term" value="P:lipid catabolic process"/>
    <property type="evidence" value="ECO:0007669"/>
    <property type="project" value="UniProtKB-UniRule"/>
</dbReference>
<proteinExistence type="predicted"/>
<dbReference type="EMBL" id="MEYV01000010">
    <property type="protein sequence ID" value="OGD40291.1"/>
    <property type="molecule type" value="Genomic_DNA"/>
</dbReference>
<dbReference type="PANTHER" id="PTHR14226:SF76">
    <property type="entry name" value="NTE FAMILY PROTEIN RSSA"/>
    <property type="match status" value="1"/>
</dbReference>
<dbReference type="GO" id="GO:0016787">
    <property type="term" value="F:hydrolase activity"/>
    <property type="evidence" value="ECO:0007669"/>
    <property type="project" value="UniProtKB-UniRule"/>
</dbReference>
<comment type="caution">
    <text evidence="6">The sequence shown here is derived from an EMBL/GenBank/DDBJ whole genome shotgun (WGS) entry which is preliminary data.</text>
</comment>
<dbReference type="Proteomes" id="UP000177197">
    <property type="component" value="Unassembled WGS sequence"/>
</dbReference>
<keyword evidence="2 4" id="KW-0442">Lipid degradation</keyword>
<dbReference type="InterPro" id="IPR002641">
    <property type="entry name" value="PNPLA_dom"/>
</dbReference>
<evidence type="ECO:0000313" key="6">
    <source>
        <dbReference type="EMBL" id="OGD40291.1"/>
    </source>
</evidence>
<accession>A0A1F5CBL3</accession>
<evidence type="ECO:0000256" key="4">
    <source>
        <dbReference type="PROSITE-ProRule" id="PRU01161"/>
    </source>
</evidence>
<dbReference type="PANTHER" id="PTHR14226">
    <property type="entry name" value="NEUROPATHY TARGET ESTERASE/SWISS CHEESE D.MELANOGASTER"/>
    <property type="match status" value="1"/>
</dbReference>
<feature type="short sequence motif" description="DGA/G" evidence="4">
    <location>
        <begin position="161"/>
        <end position="163"/>
    </location>
</feature>
<organism evidence="6 7">
    <name type="scientific">Candidatus Azambacteria bacterium RIFCSPLOWO2_02_FULL_44_14</name>
    <dbReference type="NCBI Taxonomy" id="1797306"/>
    <lineage>
        <taxon>Bacteria</taxon>
        <taxon>Candidatus Azamiibacteriota</taxon>
    </lineage>
</organism>
<evidence type="ECO:0000259" key="5">
    <source>
        <dbReference type="PROSITE" id="PS51635"/>
    </source>
</evidence>
<keyword evidence="1 4" id="KW-0378">Hydrolase</keyword>
<gene>
    <name evidence="6" type="ORF">A3I30_03275</name>
</gene>
<feature type="active site" description="Proton acceptor" evidence="4">
    <location>
        <position position="161"/>
    </location>
</feature>
<feature type="short sequence motif" description="GXSXG" evidence="4">
    <location>
        <begin position="43"/>
        <end position="47"/>
    </location>
</feature>
<evidence type="ECO:0000313" key="7">
    <source>
        <dbReference type="Proteomes" id="UP000177197"/>
    </source>
</evidence>
<dbReference type="InterPro" id="IPR050301">
    <property type="entry name" value="NTE"/>
</dbReference>
<evidence type="ECO:0000256" key="3">
    <source>
        <dbReference type="ARBA" id="ARBA00023098"/>
    </source>
</evidence>
<evidence type="ECO:0000256" key="1">
    <source>
        <dbReference type="ARBA" id="ARBA00022801"/>
    </source>
</evidence>
<feature type="active site" description="Nucleophile" evidence="4">
    <location>
        <position position="45"/>
    </location>
</feature>
<dbReference type="SUPFAM" id="SSF52151">
    <property type="entry name" value="FabD/lysophospholipase-like"/>
    <property type="match status" value="1"/>
</dbReference>